<accession>A0A0K8RA72</accession>
<dbReference type="AlphaFoldDB" id="A0A0K8RA72"/>
<name>A0A0K8RA72_IXORI</name>
<dbReference type="EMBL" id="GADI01005768">
    <property type="protein sequence ID" value="JAA68040.1"/>
    <property type="molecule type" value="mRNA"/>
</dbReference>
<evidence type="ECO:0000313" key="2">
    <source>
        <dbReference type="EMBL" id="JAA68040.1"/>
    </source>
</evidence>
<feature type="compositionally biased region" description="Acidic residues" evidence="1">
    <location>
        <begin position="106"/>
        <end position="123"/>
    </location>
</feature>
<feature type="region of interest" description="Disordered" evidence="1">
    <location>
        <begin position="94"/>
        <end position="149"/>
    </location>
</feature>
<evidence type="ECO:0008006" key="3">
    <source>
        <dbReference type="Google" id="ProtNLM"/>
    </source>
</evidence>
<feature type="compositionally biased region" description="Basic and acidic residues" evidence="1">
    <location>
        <begin position="133"/>
        <end position="149"/>
    </location>
</feature>
<proteinExistence type="evidence at transcript level"/>
<protein>
    <recommendedName>
        <fullName evidence="3">Evasin</fullName>
    </recommendedName>
</protein>
<evidence type="ECO:0000256" key="1">
    <source>
        <dbReference type="SAM" id="MobiDB-lite"/>
    </source>
</evidence>
<organism evidence="2">
    <name type="scientific">Ixodes ricinus</name>
    <name type="common">Common tick</name>
    <name type="synonym">Acarus ricinus</name>
    <dbReference type="NCBI Taxonomy" id="34613"/>
    <lineage>
        <taxon>Eukaryota</taxon>
        <taxon>Metazoa</taxon>
        <taxon>Ecdysozoa</taxon>
        <taxon>Arthropoda</taxon>
        <taxon>Chelicerata</taxon>
        <taxon>Arachnida</taxon>
        <taxon>Acari</taxon>
        <taxon>Parasitiformes</taxon>
        <taxon>Ixodida</taxon>
        <taxon>Ixodoidea</taxon>
        <taxon>Ixodidae</taxon>
        <taxon>Ixodinae</taxon>
        <taxon>Ixodes</taxon>
    </lineage>
</organism>
<sequence length="149" mass="16783">MCSAPSAEENKIAPKTFPQQLLINESSDGCPYQVLPYIDGHDMGFLTINCRMSCPAGIQKTDVNGNPCVANWSYLDPATSIRVQEGLCDKGFCNPRDPPKDHTIALEEEEEEENEGEQEGDEEGEKRRRTREKGKEKKTITTDKKKYLE</sequence>
<reference evidence="2" key="1">
    <citation type="submission" date="2012-12" db="EMBL/GenBank/DDBJ databases">
        <title>Identification and characterization of a phenylalanine ammonia-lyase gene family in Isatis indigotica Fort.</title>
        <authorList>
            <person name="Liu Q."/>
            <person name="Chen J."/>
            <person name="Zhou X."/>
            <person name="Di P."/>
            <person name="Xiao Y."/>
            <person name="Xuan H."/>
            <person name="Zhang L."/>
            <person name="Chen W."/>
        </authorList>
    </citation>
    <scope>NUCLEOTIDE SEQUENCE</scope>
    <source>
        <tissue evidence="2">Salivary gland</tissue>
    </source>
</reference>